<dbReference type="PANTHER" id="PTHR10695:SF46">
    <property type="entry name" value="BIFUNCTIONAL COENZYME A SYNTHASE-RELATED"/>
    <property type="match status" value="1"/>
</dbReference>
<dbReference type="InterPro" id="IPR004821">
    <property type="entry name" value="Cyt_trans-like"/>
</dbReference>
<dbReference type="Gene3D" id="3.40.50.620">
    <property type="entry name" value="HUPs"/>
    <property type="match status" value="1"/>
</dbReference>
<dbReference type="GO" id="GO:0004140">
    <property type="term" value="F:dephospho-CoA kinase activity"/>
    <property type="evidence" value="ECO:0007669"/>
    <property type="project" value="TreeGrafter"/>
</dbReference>
<organism evidence="2 3">
    <name type="scientific">Hydnum rufescens UP504</name>
    <dbReference type="NCBI Taxonomy" id="1448309"/>
    <lineage>
        <taxon>Eukaryota</taxon>
        <taxon>Fungi</taxon>
        <taxon>Dikarya</taxon>
        <taxon>Basidiomycota</taxon>
        <taxon>Agaricomycotina</taxon>
        <taxon>Agaricomycetes</taxon>
        <taxon>Cantharellales</taxon>
        <taxon>Hydnaceae</taxon>
        <taxon>Hydnum</taxon>
    </lineage>
</organism>
<evidence type="ECO:0000313" key="2">
    <source>
        <dbReference type="EMBL" id="KAF9509020.1"/>
    </source>
</evidence>
<reference evidence="2" key="1">
    <citation type="journal article" date="2020" name="Nat. Commun.">
        <title>Large-scale genome sequencing of mycorrhizal fungi provides insights into the early evolution of symbiotic traits.</title>
        <authorList>
            <person name="Miyauchi S."/>
            <person name="Kiss E."/>
            <person name="Kuo A."/>
            <person name="Drula E."/>
            <person name="Kohler A."/>
            <person name="Sanchez-Garcia M."/>
            <person name="Morin E."/>
            <person name="Andreopoulos B."/>
            <person name="Barry K.W."/>
            <person name="Bonito G."/>
            <person name="Buee M."/>
            <person name="Carver A."/>
            <person name="Chen C."/>
            <person name="Cichocki N."/>
            <person name="Clum A."/>
            <person name="Culley D."/>
            <person name="Crous P.W."/>
            <person name="Fauchery L."/>
            <person name="Girlanda M."/>
            <person name="Hayes R.D."/>
            <person name="Keri Z."/>
            <person name="LaButti K."/>
            <person name="Lipzen A."/>
            <person name="Lombard V."/>
            <person name="Magnuson J."/>
            <person name="Maillard F."/>
            <person name="Murat C."/>
            <person name="Nolan M."/>
            <person name="Ohm R.A."/>
            <person name="Pangilinan J."/>
            <person name="Pereira M.F."/>
            <person name="Perotto S."/>
            <person name="Peter M."/>
            <person name="Pfister S."/>
            <person name="Riley R."/>
            <person name="Sitrit Y."/>
            <person name="Stielow J.B."/>
            <person name="Szollosi G."/>
            <person name="Zifcakova L."/>
            <person name="Stursova M."/>
            <person name="Spatafora J.W."/>
            <person name="Tedersoo L."/>
            <person name="Vaario L.M."/>
            <person name="Yamada A."/>
            <person name="Yan M."/>
            <person name="Wang P."/>
            <person name="Xu J."/>
            <person name="Bruns T."/>
            <person name="Baldrian P."/>
            <person name="Vilgalys R."/>
            <person name="Dunand C."/>
            <person name="Henrissat B."/>
            <person name="Grigoriev I.V."/>
            <person name="Hibbett D."/>
            <person name="Nagy L.G."/>
            <person name="Martin F.M."/>
        </authorList>
    </citation>
    <scope>NUCLEOTIDE SEQUENCE</scope>
    <source>
        <strain evidence="2">UP504</strain>
    </source>
</reference>
<dbReference type="EMBL" id="MU129045">
    <property type="protein sequence ID" value="KAF9509020.1"/>
    <property type="molecule type" value="Genomic_DNA"/>
</dbReference>
<sequence>MDSPSVGHSVLLVAIPSLKQLLAPAFLKNAVVEAAGHTRSHLLVIVFSPLFKPVGLGGLAPVHYWKEVQRLLIFIYVEAARVSWEQDNVLLSVDVVLHSPTDTDVSRYDPLAWEFVYVLDQGDMIPLDDLPISTLTTTIFPPPFPSADDEQDEIYTAETPLSLLPPTYPVAALGGTFDHIHSGHKILVSIAAWIANEKVIVGVTDAALLVKKSNADVVESIDKRTEAVQRFGAFFDPSLIYEVVPITDVYGPTAWDPNIQALVVSHETQEGAAAVASYRSAHGLPPLEVFVIDVISSTDAQLNHEDPAALKEGN</sequence>
<dbReference type="AlphaFoldDB" id="A0A9P6DSW0"/>
<dbReference type="Pfam" id="PF01467">
    <property type="entry name" value="CTP_transf_like"/>
    <property type="match status" value="1"/>
</dbReference>
<dbReference type="GO" id="GO:0015937">
    <property type="term" value="P:coenzyme A biosynthetic process"/>
    <property type="evidence" value="ECO:0007669"/>
    <property type="project" value="TreeGrafter"/>
</dbReference>
<feature type="domain" description="Cytidyltransferase-like" evidence="1">
    <location>
        <begin position="173"/>
        <end position="292"/>
    </location>
</feature>
<name>A0A9P6DSW0_9AGAM</name>
<comment type="caution">
    <text evidence="2">The sequence shown here is derived from an EMBL/GenBank/DDBJ whole genome shotgun (WGS) entry which is preliminary data.</text>
</comment>
<dbReference type="PANTHER" id="PTHR10695">
    <property type="entry name" value="DEPHOSPHO-COA KINASE-RELATED"/>
    <property type="match status" value="1"/>
</dbReference>
<evidence type="ECO:0000259" key="1">
    <source>
        <dbReference type="Pfam" id="PF01467"/>
    </source>
</evidence>
<dbReference type="Proteomes" id="UP000886523">
    <property type="component" value="Unassembled WGS sequence"/>
</dbReference>
<proteinExistence type="predicted"/>
<accession>A0A9P6DSW0</accession>
<dbReference type="OrthoDB" id="330671at2759"/>
<dbReference type="InterPro" id="IPR014729">
    <property type="entry name" value="Rossmann-like_a/b/a_fold"/>
</dbReference>
<evidence type="ECO:0000313" key="3">
    <source>
        <dbReference type="Proteomes" id="UP000886523"/>
    </source>
</evidence>
<dbReference type="SUPFAM" id="SSF52374">
    <property type="entry name" value="Nucleotidylyl transferase"/>
    <property type="match status" value="1"/>
</dbReference>
<protein>
    <recommendedName>
        <fullName evidence="1">Cytidyltransferase-like domain-containing protein</fullName>
    </recommendedName>
</protein>
<keyword evidence="3" id="KW-1185">Reference proteome</keyword>
<gene>
    <name evidence="2" type="ORF">BS47DRAFT_1384538</name>
</gene>